<evidence type="ECO:0000256" key="1">
    <source>
        <dbReference type="SAM" id="MobiDB-lite"/>
    </source>
</evidence>
<comment type="caution">
    <text evidence="2">The sequence shown here is derived from an EMBL/GenBank/DDBJ whole genome shotgun (WGS) entry which is preliminary data.</text>
</comment>
<feature type="compositionally biased region" description="Basic residues" evidence="1">
    <location>
        <begin position="57"/>
        <end position="68"/>
    </location>
</feature>
<evidence type="ECO:0000313" key="3">
    <source>
        <dbReference type="Proteomes" id="UP000285523"/>
    </source>
</evidence>
<gene>
    <name evidence="2" type="ORF">D4Q52_22195</name>
</gene>
<dbReference type="Pfam" id="PF09957">
    <property type="entry name" value="VapB_antitoxin"/>
    <property type="match status" value="1"/>
</dbReference>
<protein>
    <submittedName>
        <fullName evidence="2">Type II toxin-antitoxin system VapB family antitoxin</fullName>
    </submittedName>
</protein>
<evidence type="ECO:0000313" key="2">
    <source>
        <dbReference type="EMBL" id="RJF68418.1"/>
    </source>
</evidence>
<name>A0A418UYN5_RHOPL</name>
<accession>A0A418UYN5</accession>
<reference evidence="2 3" key="1">
    <citation type="submission" date="2018-09" db="EMBL/GenBank/DDBJ databases">
        <title>Draft genome sequence of Rhodopseudomonas palustris 2.1.18.</title>
        <authorList>
            <person name="Robertson S.L."/>
            <person name="Meyer T.E."/>
            <person name="Kyndt J.A."/>
        </authorList>
    </citation>
    <scope>NUCLEOTIDE SEQUENCE [LARGE SCALE GENOMIC DNA]</scope>
    <source>
        <strain evidence="2 3">2.1.18</strain>
    </source>
</reference>
<dbReference type="Proteomes" id="UP000285523">
    <property type="component" value="Unassembled WGS sequence"/>
</dbReference>
<sequence>MRTTVAIDDELFAKAQKFAGLDEKSAVIRTALQAYVEREAARRLARMGGSMPDAKAPPRRRPPKFTND</sequence>
<dbReference type="EMBL" id="QYYD01000029">
    <property type="protein sequence ID" value="RJF68418.1"/>
    <property type="molecule type" value="Genomic_DNA"/>
</dbReference>
<organism evidence="2 3">
    <name type="scientific">Rhodopseudomonas palustris</name>
    <dbReference type="NCBI Taxonomy" id="1076"/>
    <lineage>
        <taxon>Bacteria</taxon>
        <taxon>Pseudomonadati</taxon>
        <taxon>Pseudomonadota</taxon>
        <taxon>Alphaproteobacteria</taxon>
        <taxon>Hyphomicrobiales</taxon>
        <taxon>Nitrobacteraceae</taxon>
        <taxon>Rhodopseudomonas</taxon>
    </lineage>
</organism>
<feature type="region of interest" description="Disordered" evidence="1">
    <location>
        <begin position="46"/>
        <end position="68"/>
    </location>
</feature>
<dbReference type="RefSeq" id="WP_119858755.1">
    <property type="nucleotide sequence ID" value="NZ_QYYD01000029.1"/>
</dbReference>
<dbReference type="InterPro" id="IPR019239">
    <property type="entry name" value="VapB_antitoxin"/>
</dbReference>
<dbReference type="OrthoDB" id="129867at2"/>
<proteinExistence type="predicted"/>
<dbReference type="AlphaFoldDB" id="A0A418UYN5"/>